<evidence type="ECO:0000313" key="1">
    <source>
        <dbReference type="EMBL" id="ASP21108.1"/>
    </source>
</evidence>
<dbReference type="EMBL" id="CP022540">
    <property type="protein sequence ID" value="ASP21108.1"/>
    <property type="molecule type" value="Genomic_DNA"/>
</dbReference>
<dbReference type="InterPro" id="IPR010430">
    <property type="entry name" value="DUF1028"/>
</dbReference>
<dbReference type="KEGG" id="aht:ANTHELSMS3_02442"/>
<dbReference type="Gene3D" id="3.60.20.10">
    <property type="entry name" value="Glutamine Phosphoribosylpyrophosphate, subunit 1, domain 1"/>
    <property type="match status" value="1"/>
</dbReference>
<dbReference type="InterPro" id="IPR029055">
    <property type="entry name" value="Ntn_hydrolases_N"/>
</dbReference>
<organism evidence="1 2">
    <name type="scientific">Antarctobacter heliothermus</name>
    <dbReference type="NCBI Taxonomy" id="74033"/>
    <lineage>
        <taxon>Bacteria</taxon>
        <taxon>Pseudomonadati</taxon>
        <taxon>Pseudomonadota</taxon>
        <taxon>Alphaproteobacteria</taxon>
        <taxon>Rhodobacterales</taxon>
        <taxon>Roseobacteraceae</taxon>
        <taxon>Antarctobacter</taxon>
    </lineage>
</organism>
<proteinExistence type="predicted"/>
<dbReference type="OrthoDB" id="9790012at2"/>
<dbReference type="RefSeq" id="WP_094035067.1">
    <property type="nucleotide sequence ID" value="NZ_CP022540.1"/>
</dbReference>
<name>A0A222E545_9RHOB</name>
<dbReference type="PANTHER" id="PTHR39328">
    <property type="entry name" value="BLL2871 PROTEIN"/>
    <property type="match status" value="1"/>
</dbReference>
<dbReference type="AlphaFoldDB" id="A0A222E545"/>
<keyword evidence="2" id="KW-1185">Reference proteome</keyword>
<protein>
    <submittedName>
        <fullName evidence="1">Major pilin protein fimA</fullName>
    </submittedName>
</protein>
<sequence length="229" mass="23365">MTISIMAYDEKSGLYGGAATTGSLCVGGWVLHGDAESGMSASQGSLPSTMWGTDTLALMKAGTSAQDAADQVTKVDSGRGHRQLATLDPKGGVGHFTGADSIATAGARQGDGVIVTGNLLSSEAVLDAALAGYQDAQGSLDLRLMAALDAAFAAGGDSRGLLSAALLIVGRDMAPLTLRIDYSPTPLDDLRALHDRATTGDYADWAVLVPTLNEPERAAPYGAKTDQPV</sequence>
<dbReference type="SUPFAM" id="SSF56235">
    <property type="entry name" value="N-terminal nucleophile aminohydrolases (Ntn hydrolases)"/>
    <property type="match status" value="1"/>
</dbReference>
<dbReference type="Proteomes" id="UP000203589">
    <property type="component" value="Chromosome"/>
</dbReference>
<dbReference type="PANTHER" id="PTHR39328:SF1">
    <property type="entry name" value="BLL2871 PROTEIN"/>
    <property type="match status" value="1"/>
</dbReference>
<accession>A0A222E545</accession>
<reference evidence="1 2" key="1">
    <citation type="submission" date="2017-07" db="EMBL/GenBank/DDBJ databases">
        <title>Genome Sequence of Antarctobacter heliothermus Strain SMS3 Isolated from a culture of the Diatom Skeletonema marinoi.</title>
        <authorList>
            <person name="Topel M."/>
            <person name="Pinder M.I.M."/>
            <person name="Johansson O.N."/>
            <person name="Kourtchenko O."/>
            <person name="Godhe A."/>
            <person name="Clarke A.K."/>
        </authorList>
    </citation>
    <scope>NUCLEOTIDE SEQUENCE [LARGE SCALE GENOMIC DNA]</scope>
    <source>
        <strain evidence="1 2">SMS3</strain>
    </source>
</reference>
<dbReference type="Pfam" id="PF06267">
    <property type="entry name" value="DUF1028"/>
    <property type="match status" value="1"/>
</dbReference>
<evidence type="ECO:0000313" key="2">
    <source>
        <dbReference type="Proteomes" id="UP000203589"/>
    </source>
</evidence>
<gene>
    <name evidence="1" type="ORF">ANTHELSMS3_02442</name>
</gene>